<name>A0A4R7V027_9PSEU</name>
<evidence type="ECO:0000313" key="8">
    <source>
        <dbReference type="Proteomes" id="UP000294927"/>
    </source>
</evidence>
<keyword evidence="3 5" id="KW-0547">Nucleotide-binding</keyword>
<dbReference type="InterPro" id="IPR007344">
    <property type="entry name" value="GrpB/CoaE"/>
</dbReference>
<dbReference type="AlphaFoldDB" id="A0A4R7V027"/>
<dbReference type="Proteomes" id="UP000294927">
    <property type="component" value="Unassembled WGS sequence"/>
</dbReference>
<evidence type="ECO:0000313" key="7">
    <source>
        <dbReference type="EMBL" id="TDV42593.1"/>
    </source>
</evidence>
<dbReference type="InterPro" id="IPR001977">
    <property type="entry name" value="Depp_CoAkinase"/>
</dbReference>
<gene>
    <name evidence="5" type="primary">coaE</name>
    <name evidence="7" type="ORF">CLV71_11763</name>
</gene>
<organism evidence="7 8">
    <name type="scientific">Actinophytocola oryzae</name>
    <dbReference type="NCBI Taxonomy" id="502181"/>
    <lineage>
        <taxon>Bacteria</taxon>
        <taxon>Bacillati</taxon>
        <taxon>Actinomycetota</taxon>
        <taxon>Actinomycetes</taxon>
        <taxon>Pseudonocardiales</taxon>
        <taxon>Pseudonocardiaceae</taxon>
    </lineage>
</organism>
<dbReference type="InterPro" id="IPR043519">
    <property type="entry name" value="NT_sf"/>
</dbReference>
<reference evidence="7 8" key="1">
    <citation type="submission" date="2019-03" db="EMBL/GenBank/DDBJ databases">
        <title>Genomic Encyclopedia of Archaeal and Bacterial Type Strains, Phase II (KMG-II): from individual species to whole genera.</title>
        <authorList>
            <person name="Goeker M."/>
        </authorList>
    </citation>
    <scope>NUCLEOTIDE SEQUENCE [LARGE SCALE GENOMIC DNA]</scope>
    <source>
        <strain evidence="7 8">DSM 45499</strain>
    </source>
</reference>
<keyword evidence="5" id="KW-0963">Cytoplasm</keyword>
<comment type="similarity">
    <text evidence="1">In the N-terminal section; belongs to the CoaE family.</text>
</comment>
<dbReference type="Pfam" id="PF04229">
    <property type="entry name" value="GrpB"/>
    <property type="match status" value="1"/>
</dbReference>
<dbReference type="Pfam" id="PF01121">
    <property type="entry name" value="CoaE"/>
    <property type="match status" value="1"/>
</dbReference>
<dbReference type="InterPro" id="IPR027417">
    <property type="entry name" value="P-loop_NTPase"/>
</dbReference>
<evidence type="ECO:0000256" key="6">
    <source>
        <dbReference type="NCBIfam" id="TIGR00152"/>
    </source>
</evidence>
<evidence type="ECO:0000256" key="5">
    <source>
        <dbReference type="HAMAP-Rule" id="MF_00376"/>
    </source>
</evidence>
<keyword evidence="5 7" id="KW-0418">Kinase</keyword>
<feature type="binding site" evidence="5">
    <location>
        <begin position="11"/>
        <end position="16"/>
    </location>
    <ligand>
        <name>ATP</name>
        <dbReference type="ChEBI" id="CHEBI:30616"/>
    </ligand>
</feature>
<comment type="similarity">
    <text evidence="5">Belongs to the CoaE family.</text>
</comment>
<evidence type="ECO:0000256" key="4">
    <source>
        <dbReference type="ARBA" id="ARBA00022840"/>
    </source>
</evidence>
<evidence type="ECO:0000256" key="2">
    <source>
        <dbReference type="ARBA" id="ARBA00011058"/>
    </source>
</evidence>
<dbReference type="CDD" id="cd02022">
    <property type="entry name" value="DPCK"/>
    <property type="match status" value="1"/>
</dbReference>
<keyword evidence="5" id="KW-0173">Coenzyme A biosynthesis</keyword>
<sequence length="400" mass="43452">MLRVGLTGGIGSGKSTVAGRLAEHGAYLIDADKIAREVVEPGTEGLAEVRAAFGDEVISDGALDRAKLAGRVFSDQSARDTLNGIVHPRIRARTAELMAAAPADAVVVHDVPLLVEAHLGPVYHLVLVVDAPEDVRVHRVVRYRGMDEADARARVRAQAGEADRRAAADVWLDNSGSPDEVLAAVDALWADRLVRYESNVRLGRRAHYGGPRLVESDPAWPAQARRLRERIALAGGERVRRVDHTGSTSVGGLAAKDVIDLQVTVGSIGDADALAEPLASAGFPRVEGIDRDNPKDHAPDPALWQKRLHSAADPGRPANVHVRVEGTPGWRYALLFPDWLRANPAELAAYEELKRSLSARYRDDEDSDRYTDGKEPWFDDAAVRAGEWAERTGWQPSYAD</sequence>
<dbReference type="PANTHER" id="PTHR34822">
    <property type="entry name" value="GRPB DOMAIN PROTEIN (AFU_ORTHOLOGUE AFUA_1G01530)"/>
    <property type="match status" value="1"/>
</dbReference>
<dbReference type="NCBIfam" id="NF002879">
    <property type="entry name" value="PRK03333.1"/>
    <property type="match status" value="1"/>
</dbReference>
<comment type="caution">
    <text evidence="7">The sequence shown here is derived from an EMBL/GenBank/DDBJ whole genome shotgun (WGS) entry which is preliminary data.</text>
</comment>
<evidence type="ECO:0000256" key="3">
    <source>
        <dbReference type="ARBA" id="ARBA00022741"/>
    </source>
</evidence>
<dbReference type="EMBL" id="SOCP01000017">
    <property type="protein sequence ID" value="TDV42593.1"/>
    <property type="molecule type" value="Genomic_DNA"/>
</dbReference>
<comment type="similarity">
    <text evidence="2">In the C-terminal section; belongs to the UPF0157 (GrpB) family.</text>
</comment>
<comment type="function">
    <text evidence="5">Catalyzes the phosphorylation of the 3'-hydroxyl group of dephosphocoenzyme A to form coenzyme A.</text>
</comment>
<comment type="subcellular location">
    <subcellularLocation>
        <location evidence="5">Cytoplasm</location>
    </subcellularLocation>
</comment>
<dbReference type="Gene3D" id="3.40.50.300">
    <property type="entry name" value="P-loop containing nucleotide triphosphate hydrolases"/>
    <property type="match status" value="1"/>
</dbReference>
<dbReference type="Gene3D" id="3.30.460.10">
    <property type="entry name" value="Beta Polymerase, domain 2"/>
    <property type="match status" value="1"/>
</dbReference>
<dbReference type="PANTHER" id="PTHR34822:SF1">
    <property type="entry name" value="GRPB FAMILY PROTEIN"/>
    <property type="match status" value="1"/>
</dbReference>
<comment type="pathway">
    <text evidence="5">Cofactor biosynthesis; coenzyme A biosynthesis; CoA from (R)-pantothenate: step 5/5.</text>
</comment>
<dbReference type="SUPFAM" id="SSF81301">
    <property type="entry name" value="Nucleotidyltransferase"/>
    <property type="match status" value="1"/>
</dbReference>
<comment type="catalytic activity">
    <reaction evidence="5">
        <text>3'-dephospho-CoA + ATP = ADP + CoA + H(+)</text>
        <dbReference type="Rhea" id="RHEA:18245"/>
        <dbReference type="ChEBI" id="CHEBI:15378"/>
        <dbReference type="ChEBI" id="CHEBI:30616"/>
        <dbReference type="ChEBI" id="CHEBI:57287"/>
        <dbReference type="ChEBI" id="CHEBI:57328"/>
        <dbReference type="ChEBI" id="CHEBI:456216"/>
        <dbReference type="EC" id="2.7.1.24"/>
    </reaction>
</comment>
<proteinExistence type="inferred from homology"/>
<dbReference type="PROSITE" id="PS51219">
    <property type="entry name" value="DPCK"/>
    <property type="match status" value="1"/>
</dbReference>
<keyword evidence="4 5" id="KW-0067">ATP-binding</keyword>
<evidence type="ECO:0000256" key="1">
    <source>
        <dbReference type="ARBA" id="ARBA00008826"/>
    </source>
</evidence>
<dbReference type="GO" id="GO:0005737">
    <property type="term" value="C:cytoplasm"/>
    <property type="evidence" value="ECO:0007669"/>
    <property type="project" value="UniProtKB-SubCell"/>
</dbReference>
<dbReference type="HAMAP" id="MF_00376">
    <property type="entry name" value="Dephospho_CoA_kinase"/>
    <property type="match status" value="1"/>
</dbReference>
<dbReference type="GO" id="GO:0015937">
    <property type="term" value="P:coenzyme A biosynthetic process"/>
    <property type="evidence" value="ECO:0007669"/>
    <property type="project" value="UniProtKB-UniRule"/>
</dbReference>
<dbReference type="GO" id="GO:0004140">
    <property type="term" value="F:dephospho-CoA kinase activity"/>
    <property type="evidence" value="ECO:0007669"/>
    <property type="project" value="UniProtKB-UniRule"/>
</dbReference>
<dbReference type="RefSeq" id="WP_133907200.1">
    <property type="nucleotide sequence ID" value="NZ_SOCP01000017.1"/>
</dbReference>
<dbReference type="UniPathway" id="UPA00241">
    <property type="reaction ID" value="UER00356"/>
</dbReference>
<dbReference type="EC" id="2.7.1.24" evidence="5 6"/>
<dbReference type="OrthoDB" id="9812943at2"/>
<dbReference type="NCBIfam" id="TIGR00152">
    <property type="entry name" value="dephospho-CoA kinase"/>
    <property type="match status" value="1"/>
</dbReference>
<keyword evidence="5" id="KW-0808">Transferase</keyword>
<accession>A0A4R7V027</accession>
<protein>
    <recommendedName>
        <fullName evidence="5 6">Dephospho-CoA kinase</fullName>
        <ecNumber evidence="5 6">2.7.1.24</ecNumber>
    </recommendedName>
    <alternativeName>
        <fullName evidence="5">Dephosphocoenzyme A kinase</fullName>
    </alternativeName>
</protein>
<dbReference type="GO" id="GO:0005524">
    <property type="term" value="F:ATP binding"/>
    <property type="evidence" value="ECO:0007669"/>
    <property type="project" value="UniProtKB-UniRule"/>
</dbReference>
<dbReference type="SUPFAM" id="SSF52540">
    <property type="entry name" value="P-loop containing nucleoside triphosphate hydrolases"/>
    <property type="match status" value="1"/>
</dbReference>
<keyword evidence="8" id="KW-1185">Reference proteome</keyword>